<dbReference type="Gene3D" id="1.10.220.150">
    <property type="entry name" value="Arf GTPase activating protein"/>
    <property type="match status" value="1"/>
</dbReference>
<feature type="compositionally biased region" description="Low complexity" evidence="2">
    <location>
        <begin position="222"/>
        <end position="254"/>
    </location>
</feature>
<sequence length="470" mass="48704">MATSVSAAAESAVKKLARLPANTCCPNCGTQKKFGFGTVCIKYLTFVCDACKTSHQAISHRCKSLTMSSWTMEEVLLLKKNGNERARATWLATAPPVGQGGRPQQGDPIETFKAFVVNAYEHKSYYGNGGDDAAVSPATPECRPAVASAPRVVAPLPPAQPAAPPAMAAPTVDLLDFGGALDAPAPPVARDSNNLFDPFGTTTQYRSSNPLPSDPFGGSQMSSVSTPVPASTSTAGPSFDPFGSSVSSTTANSSVHHKQQTGNGFVPSASLPSSTTTLSTFDPFASNGTLHVPGSLGGPTSDPTPVLKRNVNSGADTGSIHSSNIGMSAMTRNFAATNLSNNSMNMMQSGVAPMHTMNSNMMGHQHPTNFLTSGSSNAGMNVMGGISNSTMSMLGGQTMTNGKGCNWSGTMPMSANTGNHYGGVGMLQSQQHQSSTSHSPGVSTNRISQDFGPINVKTSNNNDPFSDCKY</sequence>
<feature type="region of interest" description="Disordered" evidence="2">
    <location>
        <begin position="428"/>
        <end position="470"/>
    </location>
</feature>
<dbReference type="AlphaFoldDB" id="B7GC03"/>
<feature type="domain" description="Arf-GAP" evidence="3">
    <location>
        <begin position="10"/>
        <end position="133"/>
    </location>
</feature>
<evidence type="ECO:0000256" key="2">
    <source>
        <dbReference type="SAM" id="MobiDB-lite"/>
    </source>
</evidence>
<keyword evidence="1" id="KW-0863">Zinc-finger</keyword>
<evidence type="ECO:0000313" key="5">
    <source>
        <dbReference type="Proteomes" id="UP000000759"/>
    </source>
</evidence>
<dbReference type="InterPro" id="IPR044820">
    <property type="entry name" value="AGD14-like"/>
</dbReference>
<dbReference type="PANTHER" id="PTHR46085:SF3">
    <property type="entry name" value="ARF GTPASE ACTIVATING PROTEIN"/>
    <property type="match status" value="1"/>
</dbReference>
<dbReference type="GO" id="GO:0005096">
    <property type="term" value="F:GTPase activator activity"/>
    <property type="evidence" value="ECO:0007669"/>
    <property type="project" value="InterPro"/>
</dbReference>
<dbReference type="SMART" id="SM00105">
    <property type="entry name" value="ArfGap"/>
    <property type="match status" value="1"/>
</dbReference>
<evidence type="ECO:0000256" key="1">
    <source>
        <dbReference type="PROSITE-ProRule" id="PRU00288"/>
    </source>
</evidence>
<dbReference type="PaxDb" id="2850-Phatr49833"/>
<feature type="compositionally biased region" description="Low complexity" evidence="2">
    <location>
        <begin position="428"/>
        <end position="439"/>
    </location>
</feature>
<dbReference type="OrthoDB" id="6036at2759"/>
<dbReference type="SUPFAM" id="SSF57863">
    <property type="entry name" value="ArfGap/RecO-like zinc finger"/>
    <property type="match status" value="1"/>
</dbReference>
<feature type="compositionally biased region" description="Polar residues" evidence="2">
    <location>
        <begin position="191"/>
        <end position="211"/>
    </location>
</feature>
<dbReference type="Proteomes" id="UP000000759">
    <property type="component" value="Chromosome 25"/>
</dbReference>
<keyword evidence="1" id="KW-0479">Metal-binding</keyword>
<feature type="region of interest" description="Disordered" evidence="2">
    <location>
        <begin position="185"/>
        <end position="273"/>
    </location>
</feature>
<dbReference type="GeneID" id="7198661"/>
<dbReference type="EMBL" id="CM000627">
    <property type="protein sequence ID" value="EEC43692.1"/>
    <property type="molecule type" value="Genomic_DNA"/>
</dbReference>
<evidence type="ECO:0000259" key="3">
    <source>
        <dbReference type="PROSITE" id="PS50115"/>
    </source>
</evidence>
<protein>
    <recommendedName>
        <fullName evidence="3">Arf-GAP domain-containing protein</fullName>
    </recommendedName>
</protein>
<gene>
    <name evidence="4" type="ORF">PHATRDRAFT_49833</name>
</gene>
<dbReference type="InParanoid" id="B7GC03"/>
<reference evidence="5" key="2">
    <citation type="submission" date="2008-08" db="EMBL/GenBank/DDBJ databases">
        <authorList>
            <consortium name="Diatom Consortium"/>
            <person name="Grigoriev I."/>
            <person name="Grimwood J."/>
            <person name="Kuo A."/>
            <person name="Otillar R.P."/>
            <person name="Salamov A."/>
            <person name="Detter J.C."/>
            <person name="Lindquist E."/>
            <person name="Shapiro H."/>
            <person name="Lucas S."/>
            <person name="Glavina del Rio T."/>
            <person name="Pitluck S."/>
            <person name="Rokhsar D."/>
            <person name="Bowler C."/>
        </authorList>
    </citation>
    <scope>GENOME REANNOTATION</scope>
    <source>
        <strain evidence="5">CCAP 1055/1</strain>
    </source>
</reference>
<reference evidence="4 5" key="1">
    <citation type="journal article" date="2008" name="Nature">
        <title>The Phaeodactylum genome reveals the evolutionary history of diatom genomes.</title>
        <authorList>
            <person name="Bowler C."/>
            <person name="Allen A.E."/>
            <person name="Badger J.H."/>
            <person name="Grimwood J."/>
            <person name="Jabbari K."/>
            <person name="Kuo A."/>
            <person name="Maheswari U."/>
            <person name="Martens C."/>
            <person name="Maumus F."/>
            <person name="Otillar R.P."/>
            <person name="Rayko E."/>
            <person name="Salamov A."/>
            <person name="Vandepoele K."/>
            <person name="Beszteri B."/>
            <person name="Gruber A."/>
            <person name="Heijde M."/>
            <person name="Katinka M."/>
            <person name="Mock T."/>
            <person name="Valentin K."/>
            <person name="Verret F."/>
            <person name="Berges J.A."/>
            <person name="Brownlee C."/>
            <person name="Cadoret J.P."/>
            <person name="Chiovitti A."/>
            <person name="Choi C.J."/>
            <person name="Coesel S."/>
            <person name="De Martino A."/>
            <person name="Detter J.C."/>
            <person name="Durkin C."/>
            <person name="Falciatore A."/>
            <person name="Fournet J."/>
            <person name="Haruta M."/>
            <person name="Huysman M.J."/>
            <person name="Jenkins B.D."/>
            <person name="Jiroutova K."/>
            <person name="Jorgensen R.E."/>
            <person name="Joubert Y."/>
            <person name="Kaplan A."/>
            <person name="Kroger N."/>
            <person name="Kroth P.G."/>
            <person name="La Roche J."/>
            <person name="Lindquist E."/>
            <person name="Lommer M."/>
            <person name="Martin-Jezequel V."/>
            <person name="Lopez P.J."/>
            <person name="Lucas S."/>
            <person name="Mangogna M."/>
            <person name="McGinnis K."/>
            <person name="Medlin L.K."/>
            <person name="Montsant A."/>
            <person name="Oudot-Le Secq M.P."/>
            <person name="Napoli C."/>
            <person name="Obornik M."/>
            <person name="Parker M.S."/>
            <person name="Petit J.L."/>
            <person name="Porcel B.M."/>
            <person name="Poulsen N."/>
            <person name="Robison M."/>
            <person name="Rychlewski L."/>
            <person name="Rynearson T.A."/>
            <person name="Schmutz J."/>
            <person name="Shapiro H."/>
            <person name="Siaut M."/>
            <person name="Stanley M."/>
            <person name="Sussman M.R."/>
            <person name="Taylor A.R."/>
            <person name="Vardi A."/>
            <person name="von Dassow P."/>
            <person name="Vyverman W."/>
            <person name="Willis A."/>
            <person name="Wyrwicz L.S."/>
            <person name="Rokhsar D.S."/>
            <person name="Weissenbach J."/>
            <person name="Armbrust E.V."/>
            <person name="Green B.R."/>
            <person name="Van de Peer Y."/>
            <person name="Grigoriev I.V."/>
        </authorList>
    </citation>
    <scope>NUCLEOTIDE SEQUENCE [LARGE SCALE GENOMIC DNA]</scope>
    <source>
        <strain evidence="4 5">CCAP 1055/1</strain>
    </source>
</reference>
<dbReference type="HOGENOM" id="CLU_582015_0_0_1"/>
<dbReference type="InterPro" id="IPR038508">
    <property type="entry name" value="ArfGAP_dom_sf"/>
</dbReference>
<dbReference type="OMA" id="AISHRCK"/>
<dbReference type="PANTHER" id="PTHR46085">
    <property type="entry name" value="ARFGAP/RECO-RELATED"/>
    <property type="match status" value="1"/>
</dbReference>
<dbReference type="PROSITE" id="PS50115">
    <property type="entry name" value="ARFGAP"/>
    <property type="match status" value="1"/>
</dbReference>
<proteinExistence type="predicted"/>
<dbReference type="RefSeq" id="XP_002184633.1">
    <property type="nucleotide sequence ID" value="XM_002184597.1"/>
</dbReference>
<evidence type="ECO:0000313" key="4">
    <source>
        <dbReference type="EMBL" id="EEC43692.1"/>
    </source>
</evidence>
<dbReference type="eggNOG" id="KOG0702">
    <property type="taxonomic scope" value="Eukaryota"/>
</dbReference>
<keyword evidence="5" id="KW-1185">Reference proteome</keyword>
<dbReference type="STRING" id="556484.B7GC03"/>
<name>B7GC03_PHATC</name>
<dbReference type="Pfam" id="PF01412">
    <property type="entry name" value="ArfGap"/>
    <property type="match status" value="1"/>
</dbReference>
<dbReference type="InterPro" id="IPR037278">
    <property type="entry name" value="ARFGAP/RecO"/>
</dbReference>
<keyword evidence="1" id="KW-0862">Zinc</keyword>
<accession>B7GC03</accession>
<dbReference type="InterPro" id="IPR001164">
    <property type="entry name" value="ArfGAP_dom"/>
</dbReference>
<organism evidence="4 5">
    <name type="scientific">Phaeodactylum tricornutum (strain CCAP 1055/1)</name>
    <dbReference type="NCBI Taxonomy" id="556484"/>
    <lineage>
        <taxon>Eukaryota</taxon>
        <taxon>Sar</taxon>
        <taxon>Stramenopiles</taxon>
        <taxon>Ochrophyta</taxon>
        <taxon>Bacillariophyta</taxon>
        <taxon>Bacillariophyceae</taxon>
        <taxon>Bacillariophycidae</taxon>
        <taxon>Naviculales</taxon>
        <taxon>Phaeodactylaceae</taxon>
        <taxon>Phaeodactylum</taxon>
    </lineage>
</organism>
<dbReference type="GO" id="GO:0008270">
    <property type="term" value="F:zinc ion binding"/>
    <property type="evidence" value="ECO:0007669"/>
    <property type="project" value="UniProtKB-KW"/>
</dbReference>
<dbReference type="KEGG" id="pti:PHATRDRAFT_49833"/>